<feature type="transmembrane region" description="Helical" evidence="1">
    <location>
        <begin position="145"/>
        <end position="165"/>
    </location>
</feature>
<feature type="transmembrane region" description="Helical" evidence="1">
    <location>
        <begin position="215"/>
        <end position="234"/>
    </location>
</feature>
<evidence type="ECO:0000256" key="1">
    <source>
        <dbReference type="SAM" id="Phobius"/>
    </source>
</evidence>
<proteinExistence type="predicted"/>
<organism evidence="3 4">
    <name type="scientific">Apiospora arundinis</name>
    <dbReference type="NCBI Taxonomy" id="335852"/>
    <lineage>
        <taxon>Eukaryota</taxon>
        <taxon>Fungi</taxon>
        <taxon>Dikarya</taxon>
        <taxon>Ascomycota</taxon>
        <taxon>Pezizomycotina</taxon>
        <taxon>Sordariomycetes</taxon>
        <taxon>Xylariomycetidae</taxon>
        <taxon>Amphisphaeriales</taxon>
        <taxon>Apiosporaceae</taxon>
        <taxon>Apiospora</taxon>
    </lineage>
</organism>
<feature type="transmembrane region" description="Helical" evidence="1">
    <location>
        <begin position="177"/>
        <end position="203"/>
    </location>
</feature>
<evidence type="ECO:0000313" key="4">
    <source>
        <dbReference type="Proteomes" id="UP001390339"/>
    </source>
</evidence>
<protein>
    <recommendedName>
        <fullName evidence="2">CWH43-like N-terminal domain-containing protein</fullName>
    </recommendedName>
</protein>
<dbReference type="InterPro" id="IPR019402">
    <property type="entry name" value="CWH43_N"/>
</dbReference>
<accession>A0ABR2IFA3</accession>
<evidence type="ECO:0000259" key="2">
    <source>
        <dbReference type="Pfam" id="PF10277"/>
    </source>
</evidence>
<sequence>MVVLLWPRALKSASLTRYLWLFPLIAGLSWFITISILLVRWLALGQPRYPGQVNPDVPFISDIAAFTFKPVFVAGCTVTGLAFAGSMFAVHHVRYARGFYSLVDDVPWRQNASVFALIAGLAAAISLFFLSVFDTVDAHVRHLYLLMSTFGGLGLSAVLTAAVWWDQTWGPAKFAGLRRWCILNTFLMVFQVAIGLSFVVLMYSGRHKPAGFLEWTLTYLGSFWLLSFIGYTRFREDIDPESPLEAERRPLLA</sequence>
<feature type="transmembrane region" description="Helical" evidence="1">
    <location>
        <begin position="71"/>
        <end position="93"/>
    </location>
</feature>
<keyword evidence="1" id="KW-1133">Transmembrane helix</keyword>
<dbReference type="Proteomes" id="UP001390339">
    <property type="component" value="Unassembled WGS sequence"/>
</dbReference>
<feature type="transmembrane region" description="Helical" evidence="1">
    <location>
        <begin position="20"/>
        <end position="43"/>
    </location>
</feature>
<comment type="caution">
    <text evidence="3">The sequence shown here is derived from an EMBL/GenBank/DDBJ whole genome shotgun (WGS) entry which is preliminary data.</text>
</comment>
<feature type="domain" description="CWH43-like N-terminal" evidence="2">
    <location>
        <begin position="19"/>
        <end position="229"/>
    </location>
</feature>
<keyword evidence="1" id="KW-0812">Transmembrane</keyword>
<name>A0ABR2IFA3_9PEZI</name>
<evidence type="ECO:0000313" key="3">
    <source>
        <dbReference type="EMBL" id="KAK8862224.1"/>
    </source>
</evidence>
<keyword evidence="4" id="KW-1185">Reference proteome</keyword>
<reference evidence="3 4" key="1">
    <citation type="journal article" date="2024" name="IMA Fungus">
        <title>Apiospora arundinis, a panoply of carbohydrate-active enzymes and secondary metabolites.</title>
        <authorList>
            <person name="Sorensen T."/>
            <person name="Petersen C."/>
            <person name="Muurmann A.T."/>
            <person name="Christiansen J.V."/>
            <person name="Brundto M.L."/>
            <person name="Overgaard C.K."/>
            <person name="Boysen A.T."/>
            <person name="Wollenberg R.D."/>
            <person name="Larsen T.O."/>
            <person name="Sorensen J.L."/>
            <person name="Nielsen K.L."/>
            <person name="Sondergaard T.E."/>
        </authorList>
    </citation>
    <scope>NUCLEOTIDE SEQUENCE [LARGE SCALE GENOMIC DNA]</scope>
    <source>
        <strain evidence="3 4">AAU 773</strain>
    </source>
</reference>
<dbReference type="Pfam" id="PF10277">
    <property type="entry name" value="Frag1"/>
    <property type="match status" value="1"/>
</dbReference>
<feature type="transmembrane region" description="Helical" evidence="1">
    <location>
        <begin position="113"/>
        <end position="133"/>
    </location>
</feature>
<dbReference type="EMBL" id="JAPCWZ010000005">
    <property type="protein sequence ID" value="KAK8862224.1"/>
    <property type="molecule type" value="Genomic_DNA"/>
</dbReference>
<gene>
    <name evidence="3" type="ORF">PGQ11_008459</name>
</gene>
<keyword evidence="1" id="KW-0472">Membrane</keyword>